<feature type="non-terminal residue" evidence="1">
    <location>
        <position position="65"/>
    </location>
</feature>
<feature type="non-terminal residue" evidence="1">
    <location>
        <position position="1"/>
    </location>
</feature>
<reference evidence="1" key="1">
    <citation type="journal article" date="2023" name="IScience">
        <title>Live-bearing cockroach genome reveals convergent evolutionary mechanisms linked to viviparity in insects and beyond.</title>
        <authorList>
            <person name="Fouks B."/>
            <person name="Harrison M.C."/>
            <person name="Mikhailova A.A."/>
            <person name="Marchal E."/>
            <person name="English S."/>
            <person name="Carruthers M."/>
            <person name="Jennings E.C."/>
            <person name="Chiamaka E.L."/>
            <person name="Frigard R.A."/>
            <person name="Pippel M."/>
            <person name="Attardo G.M."/>
            <person name="Benoit J.B."/>
            <person name="Bornberg-Bauer E."/>
            <person name="Tobe S.S."/>
        </authorList>
    </citation>
    <scope>NUCLEOTIDE SEQUENCE</scope>
    <source>
        <strain evidence="1">Stay&amp;Tobe</strain>
    </source>
</reference>
<evidence type="ECO:0000313" key="1">
    <source>
        <dbReference type="EMBL" id="KAJ9597305.1"/>
    </source>
</evidence>
<accession>A0AAD8ADZ6</accession>
<reference evidence="1" key="2">
    <citation type="submission" date="2023-05" db="EMBL/GenBank/DDBJ databases">
        <authorList>
            <person name="Fouks B."/>
        </authorList>
    </citation>
    <scope>NUCLEOTIDE SEQUENCE</scope>
    <source>
        <strain evidence="1">Stay&amp;Tobe</strain>
        <tissue evidence="1">Testes</tissue>
    </source>
</reference>
<name>A0AAD8ADZ6_DIPPU</name>
<keyword evidence="2" id="KW-1185">Reference proteome</keyword>
<dbReference type="EMBL" id="JASPKZ010001618">
    <property type="protein sequence ID" value="KAJ9597305.1"/>
    <property type="molecule type" value="Genomic_DNA"/>
</dbReference>
<sequence>CMIRNWSRYNINFYLASYGVLYNLNRQKVMLMKEKEIIFSGISINFTVSPHVSITYNYTRPTLRE</sequence>
<comment type="caution">
    <text evidence="1">The sequence shown here is derived from an EMBL/GenBank/DDBJ whole genome shotgun (WGS) entry which is preliminary data.</text>
</comment>
<gene>
    <name evidence="1" type="ORF">L9F63_011826</name>
</gene>
<evidence type="ECO:0000313" key="2">
    <source>
        <dbReference type="Proteomes" id="UP001233999"/>
    </source>
</evidence>
<dbReference type="Proteomes" id="UP001233999">
    <property type="component" value="Unassembled WGS sequence"/>
</dbReference>
<proteinExistence type="predicted"/>
<organism evidence="1 2">
    <name type="scientific">Diploptera punctata</name>
    <name type="common">Pacific beetle cockroach</name>
    <dbReference type="NCBI Taxonomy" id="6984"/>
    <lineage>
        <taxon>Eukaryota</taxon>
        <taxon>Metazoa</taxon>
        <taxon>Ecdysozoa</taxon>
        <taxon>Arthropoda</taxon>
        <taxon>Hexapoda</taxon>
        <taxon>Insecta</taxon>
        <taxon>Pterygota</taxon>
        <taxon>Neoptera</taxon>
        <taxon>Polyneoptera</taxon>
        <taxon>Dictyoptera</taxon>
        <taxon>Blattodea</taxon>
        <taxon>Blaberoidea</taxon>
        <taxon>Blaberidae</taxon>
        <taxon>Diplopterinae</taxon>
        <taxon>Diploptera</taxon>
    </lineage>
</organism>
<dbReference type="AlphaFoldDB" id="A0AAD8ADZ6"/>
<protein>
    <submittedName>
        <fullName evidence="1">Uncharacterized protein</fullName>
    </submittedName>
</protein>